<dbReference type="AlphaFoldDB" id="A0A7X3S8R9"/>
<sequence length="364" mass="39360">MKIETLVAGGGLSGLFLARLLDAAGHSYLLVEARDRFGGRILTHAPDGLAQGKGYDLGPTWFWPHQPRILGLTGQLGLRVFEQHSAGLLVLEEADGSVRRDLDFSTMQGSLRLDGGIGRLIEKIAGGLPEDRLALKTRLSDVVRGTSKLIVKLDRGEGRVDTVECSRIVLCIPPRLIPQVISFEPALDPGVLAAMDAIPTWMAGHAKLVALYDRPFWKEAGLSGDGISRRGPLVEIHDASPPEGGPHALFGFLGIPAAMRNLPAEEIKEASRVQLERMFGPAAGQPIGIMLKDWAYDPLTATQADRQPLFEHPSYGLPEPLRKIWGGELMIASSEAAREHGGYLEGALEAAEAAFRQIAEVERV</sequence>
<accession>A0A7X3S8R9</accession>
<feature type="domain" description="Amine oxidase" evidence="2">
    <location>
        <begin position="12"/>
        <end position="82"/>
    </location>
</feature>
<gene>
    <name evidence="3" type="ORF">GR183_14405</name>
</gene>
<comment type="similarity">
    <text evidence="1">Belongs to the flavin monoamine oxidase family.</text>
</comment>
<protein>
    <submittedName>
        <fullName evidence="3">NAD(P)-binding protein</fullName>
    </submittedName>
</protein>
<dbReference type="EMBL" id="WUMV01000007">
    <property type="protein sequence ID" value="MXN66103.1"/>
    <property type="molecule type" value="Genomic_DNA"/>
</dbReference>
<evidence type="ECO:0000313" key="3">
    <source>
        <dbReference type="EMBL" id="MXN66103.1"/>
    </source>
</evidence>
<dbReference type="InterPro" id="IPR002937">
    <property type="entry name" value="Amino_oxidase"/>
</dbReference>
<dbReference type="InterPro" id="IPR036188">
    <property type="entry name" value="FAD/NAD-bd_sf"/>
</dbReference>
<name>A0A7X3S8R9_9HYPH</name>
<dbReference type="Proteomes" id="UP000433101">
    <property type="component" value="Unassembled WGS sequence"/>
</dbReference>
<reference evidence="3 4" key="1">
    <citation type="submission" date="2019-12" db="EMBL/GenBank/DDBJ databases">
        <authorList>
            <person name="Li M."/>
        </authorList>
    </citation>
    <scope>NUCLEOTIDE SEQUENCE [LARGE SCALE GENOMIC DNA]</scope>
    <source>
        <strain evidence="3 4">GBMRC 2046</strain>
    </source>
</reference>
<dbReference type="GO" id="GO:0016491">
    <property type="term" value="F:oxidoreductase activity"/>
    <property type="evidence" value="ECO:0007669"/>
    <property type="project" value="InterPro"/>
</dbReference>
<evidence type="ECO:0000259" key="2">
    <source>
        <dbReference type="Pfam" id="PF01593"/>
    </source>
</evidence>
<dbReference type="Pfam" id="PF01593">
    <property type="entry name" value="Amino_oxidase"/>
    <property type="match status" value="2"/>
</dbReference>
<dbReference type="RefSeq" id="WP_160776361.1">
    <property type="nucleotide sequence ID" value="NZ_WUMV01000007.1"/>
</dbReference>
<proteinExistence type="inferred from homology"/>
<dbReference type="SUPFAM" id="SSF51905">
    <property type="entry name" value="FAD/NAD(P)-binding domain"/>
    <property type="match status" value="1"/>
</dbReference>
<keyword evidence="4" id="KW-1185">Reference proteome</keyword>
<dbReference type="Gene3D" id="3.50.50.60">
    <property type="entry name" value="FAD/NAD(P)-binding domain"/>
    <property type="match status" value="2"/>
</dbReference>
<evidence type="ECO:0000256" key="1">
    <source>
        <dbReference type="ARBA" id="ARBA00005995"/>
    </source>
</evidence>
<feature type="domain" description="Amine oxidase" evidence="2">
    <location>
        <begin position="90"/>
        <end position="354"/>
    </location>
</feature>
<dbReference type="InterPro" id="IPR050703">
    <property type="entry name" value="Flavin_MAO"/>
</dbReference>
<dbReference type="PANTHER" id="PTHR43563">
    <property type="entry name" value="AMINE OXIDASE"/>
    <property type="match status" value="1"/>
</dbReference>
<organism evidence="3 4">
    <name type="scientific">Stappia sediminis</name>
    <dbReference type="NCBI Taxonomy" id="2692190"/>
    <lineage>
        <taxon>Bacteria</taxon>
        <taxon>Pseudomonadati</taxon>
        <taxon>Pseudomonadota</taxon>
        <taxon>Alphaproteobacteria</taxon>
        <taxon>Hyphomicrobiales</taxon>
        <taxon>Stappiaceae</taxon>
        <taxon>Stappia</taxon>
    </lineage>
</organism>
<comment type="caution">
    <text evidence="3">The sequence shown here is derived from an EMBL/GenBank/DDBJ whole genome shotgun (WGS) entry which is preliminary data.</text>
</comment>
<dbReference type="SUPFAM" id="SSF54373">
    <property type="entry name" value="FAD-linked reductases, C-terminal domain"/>
    <property type="match status" value="1"/>
</dbReference>
<dbReference type="PANTHER" id="PTHR43563:SF1">
    <property type="entry name" value="AMINE OXIDASE [FLAVIN-CONTAINING] B"/>
    <property type="match status" value="1"/>
</dbReference>
<evidence type="ECO:0000313" key="4">
    <source>
        <dbReference type="Proteomes" id="UP000433101"/>
    </source>
</evidence>